<feature type="domain" description="Peptidase M16 N-terminal" evidence="2">
    <location>
        <begin position="492"/>
        <end position="626"/>
    </location>
</feature>
<protein>
    <submittedName>
        <fullName evidence="4">Peptidase M16</fullName>
    </submittedName>
</protein>
<proteinExistence type="predicted"/>
<evidence type="ECO:0000256" key="1">
    <source>
        <dbReference type="SAM" id="SignalP"/>
    </source>
</evidence>
<sequence>MKFKYLCLAAAAGLVMSPTYPAFQTPVYAAESRVADAIQLDHQKFTLDNGLTVIVHEDHKAPVVFVGVWYHVGSKDEPEGKTGFAHLFEHLMFNGTENYDKDYFKPLQEIGATGMNGTTWLDRTNYYQTVPTGGLDRALWMESERMGHLLGAISQEKLDEQRDVVKNEKRQGDNRPYAMAEYLEAEGLFPKEHPYHHSTIGSMEDLSNASLEDVKGWFTKYYGATNAVVVLAGDIDVETAKAKMNAYFADVNPGVPLTRKTSWVPNRTENTTEVMYDKVPQPQVRYLWAVPGRTSQDVAELTLTSAVLGNGKNARLYKKLVHEMKLATAVSAYVQKFELASIFSISATLKPDTDVDQVKQIIEKTLAEFLENGPEKNELKRVKAILDGDTIRSLESVSGKGRMLAKGQLYANDPNFINRSLAWMNGASRKAVQNTAQKWLSDGSHQLTILPHGDHKATTATADRSVMPAMTKTADLQLPELQKTTLSNGITVVLAERHAVPVVNMSIQFDAGRSTDVPGKEGAANFAFGLMNEGTKSLTSLEMANRKEMLGADIGFSNNRDSSSISLSALKKNLNPSIALWADVVQNPGYRPEDLERDRAIILNQIEQAKVNPRSITMNLLTKTVYGPDHPYGLNSTGTEASIKAMTREDLFAFNDAWIRPDKATIFVVGDTTLDAITPVLEKHFGDWKTPKTSAGKKVLPPVALQDKTRILLVDKPGSPQASILAGHLAPSNADDRMFNIKALNEVLGGNFSSRLNMNLREDKGWAYGAYSGLFDAKAQGLYLFSAPVQIDKTAEAMQEVLKEVRNIRTDMPPTEEELALIRKSKILTLPGKFESGSALLGYMMDNANKGRAHDYAITLPAKYQALNAETIYKTAQDILHPDAITWIVVGDLSKIEQKIRDLDLGDVTVVDADGKIVE</sequence>
<evidence type="ECO:0000259" key="2">
    <source>
        <dbReference type="Pfam" id="PF00675"/>
    </source>
</evidence>
<dbReference type="InterPro" id="IPR050361">
    <property type="entry name" value="MPP/UQCRC_Complex"/>
</dbReference>
<gene>
    <name evidence="4" type="ORF">CRD36_14535</name>
</gene>
<dbReference type="Proteomes" id="UP000229730">
    <property type="component" value="Unassembled WGS sequence"/>
</dbReference>
<feature type="domain" description="Peptidase M16 N-terminal" evidence="2">
    <location>
        <begin position="53"/>
        <end position="176"/>
    </location>
</feature>
<feature type="domain" description="Peptidase M16 C-terminal" evidence="3">
    <location>
        <begin position="646"/>
        <end position="824"/>
    </location>
</feature>
<feature type="domain" description="Peptidase M16 C-terminal" evidence="3">
    <location>
        <begin position="209"/>
        <end position="386"/>
    </location>
</feature>
<dbReference type="InterPro" id="IPR007863">
    <property type="entry name" value="Peptidase_M16_C"/>
</dbReference>
<evidence type="ECO:0000313" key="4">
    <source>
        <dbReference type="EMBL" id="PHZ83598.1"/>
    </source>
</evidence>
<keyword evidence="5" id="KW-1185">Reference proteome</keyword>
<keyword evidence="1" id="KW-0732">Signal</keyword>
<feature type="chain" id="PRO_5013612977" evidence="1">
    <location>
        <begin position="23"/>
        <end position="919"/>
    </location>
</feature>
<dbReference type="InterPro" id="IPR011765">
    <property type="entry name" value="Pept_M16_N"/>
</dbReference>
<dbReference type="PANTHER" id="PTHR11851">
    <property type="entry name" value="METALLOPROTEASE"/>
    <property type="match status" value="1"/>
</dbReference>
<dbReference type="OrthoDB" id="9811314at2"/>
<evidence type="ECO:0000259" key="3">
    <source>
        <dbReference type="Pfam" id="PF05193"/>
    </source>
</evidence>
<dbReference type="RefSeq" id="WP_099474538.1">
    <property type="nucleotide sequence ID" value="NZ_CP041025.1"/>
</dbReference>
<dbReference type="Pfam" id="PF05193">
    <property type="entry name" value="Peptidase_M16_C"/>
    <property type="match status" value="2"/>
</dbReference>
<feature type="signal peptide" evidence="1">
    <location>
        <begin position="1"/>
        <end position="22"/>
    </location>
</feature>
<dbReference type="FunCoup" id="A0A2G4YMR4">
    <property type="interactions" value="160"/>
</dbReference>
<reference evidence="4 5" key="1">
    <citation type="submission" date="2017-10" db="EMBL/GenBank/DDBJ databases">
        <title>Frigbacter circumglobatus gen. nov. sp. nov., isolated from sediment cultured in situ.</title>
        <authorList>
            <person name="Zhao Z."/>
        </authorList>
    </citation>
    <scope>NUCLEOTIDE SEQUENCE [LARGE SCALE GENOMIC DNA]</scope>
    <source>
        <strain evidence="4 5">ZYL</strain>
    </source>
</reference>
<dbReference type="PANTHER" id="PTHR11851:SF224">
    <property type="entry name" value="PROCESSING PROTEASE"/>
    <property type="match status" value="1"/>
</dbReference>
<dbReference type="SUPFAM" id="SSF63411">
    <property type="entry name" value="LuxS/MPP-like metallohydrolase"/>
    <property type="match status" value="4"/>
</dbReference>
<dbReference type="Gene3D" id="3.30.830.10">
    <property type="entry name" value="Metalloenzyme, LuxS/M16 peptidase-like"/>
    <property type="match status" value="4"/>
</dbReference>
<dbReference type="InParanoid" id="A0A2G4YMR4"/>
<dbReference type="AlphaFoldDB" id="A0A2G4YMR4"/>
<dbReference type="EMBL" id="PDEM01000031">
    <property type="protein sequence ID" value="PHZ83598.1"/>
    <property type="molecule type" value="Genomic_DNA"/>
</dbReference>
<evidence type="ECO:0000313" key="5">
    <source>
        <dbReference type="Proteomes" id="UP000229730"/>
    </source>
</evidence>
<dbReference type="GO" id="GO:0046872">
    <property type="term" value="F:metal ion binding"/>
    <property type="evidence" value="ECO:0007669"/>
    <property type="project" value="InterPro"/>
</dbReference>
<dbReference type="InterPro" id="IPR011249">
    <property type="entry name" value="Metalloenz_LuxS/M16"/>
</dbReference>
<accession>A0A2G4YMR4</accession>
<organism evidence="4 5">
    <name type="scientific">Paremcibacter congregatus</name>
    <dbReference type="NCBI Taxonomy" id="2043170"/>
    <lineage>
        <taxon>Bacteria</taxon>
        <taxon>Pseudomonadati</taxon>
        <taxon>Pseudomonadota</taxon>
        <taxon>Alphaproteobacteria</taxon>
        <taxon>Emcibacterales</taxon>
        <taxon>Emcibacteraceae</taxon>
        <taxon>Paremcibacter</taxon>
    </lineage>
</organism>
<comment type="caution">
    <text evidence="4">The sequence shown here is derived from an EMBL/GenBank/DDBJ whole genome shotgun (WGS) entry which is preliminary data.</text>
</comment>
<name>A0A2G4YMR4_9PROT</name>
<dbReference type="Pfam" id="PF00675">
    <property type="entry name" value="Peptidase_M16"/>
    <property type="match status" value="2"/>
</dbReference>